<comment type="caution">
    <text evidence="1">The sequence shown here is derived from an EMBL/GenBank/DDBJ whole genome shotgun (WGS) entry which is preliminary data.</text>
</comment>
<protein>
    <submittedName>
        <fullName evidence="1">Uncharacterized protein</fullName>
    </submittedName>
</protein>
<dbReference type="Proteomes" id="UP000236594">
    <property type="component" value="Unassembled WGS sequence"/>
</dbReference>
<proteinExistence type="predicted"/>
<evidence type="ECO:0000313" key="1">
    <source>
        <dbReference type="EMBL" id="PWN63558.1"/>
    </source>
</evidence>
<accession>A0A316WWU1</accession>
<name>A0A316WWU1_9FLAO</name>
<organism evidence="1 2">
    <name type="scientific">Chryseobacterium phosphatilyticum</name>
    <dbReference type="NCBI Taxonomy" id="475075"/>
    <lineage>
        <taxon>Bacteria</taxon>
        <taxon>Pseudomonadati</taxon>
        <taxon>Bacteroidota</taxon>
        <taxon>Flavobacteriia</taxon>
        <taxon>Flavobacteriales</taxon>
        <taxon>Weeksellaceae</taxon>
        <taxon>Chryseobacterium group</taxon>
        <taxon>Chryseobacterium</taxon>
    </lineage>
</organism>
<reference evidence="1 2" key="1">
    <citation type="submission" date="2018-04" db="EMBL/GenBank/DDBJ databases">
        <title>Draft Genome Sequence of Phosphate-Solubilizing Chryseobacterium sp. ISE14 that is a Biocontrol and Plant Growth-Promoting Rhizobacterium Isolated from Cucumber.</title>
        <authorList>
            <person name="Jeong J.-J."/>
            <person name="Sang M.K."/>
            <person name="Choi I.-G."/>
            <person name="Kim K.D."/>
        </authorList>
    </citation>
    <scope>NUCLEOTIDE SEQUENCE [LARGE SCALE GENOMIC DNA]</scope>
    <source>
        <strain evidence="1 2">ISE14</strain>
    </source>
</reference>
<evidence type="ECO:0000313" key="2">
    <source>
        <dbReference type="Proteomes" id="UP000236594"/>
    </source>
</evidence>
<dbReference type="AlphaFoldDB" id="A0A316WWU1"/>
<keyword evidence="2" id="KW-1185">Reference proteome</keyword>
<gene>
    <name evidence="1" type="ORF">C1631_021500</name>
</gene>
<dbReference type="EMBL" id="PPED02000007">
    <property type="protein sequence ID" value="PWN63558.1"/>
    <property type="molecule type" value="Genomic_DNA"/>
</dbReference>
<sequence>MSVITLIIQENGYKELYPFAGWKLFTVPTGGEDSMERYKLYGIKNGDTIRILNRTVESYEANDEEGIVYTYAERIDKNEDREENRKKLLIFAKDTRPEFQKYLLYKESYNPNELGTEKMHVTKKLIIGL</sequence>